<proteinExistence type="inferred from homology"/>
<dbReference type="InterPro" id="IPR002347">
    <property type="entry name" value="SDR_fam"/>
</dbReference>
<dbReference type="RefSeq" id="WP_002463785.1">
    <property type="nucleotide sequence ID" value="NZ_AEUN01000401.1"/>
</dbReference>
<dbReference type="OrthoDB" id="5786478at2"/>
<evidence type="ECO:0000313" key="4">
    <source>
        <dbReference type="EMBL" id="EHJ08030.1"/>
    </source>
</evidence>
<evidence type="ECO:0000256" key="3">
    <source>
        <dbReference type="ARBA" id="ARBA00023002"/>
    </source>
</evidence>
<organism evidence="4 5">
    <name type="scientific">Staphylococcus simiae CCM 7213 = CCUG 51256</name>
    <dbReference type="NCBI Taxonomy" id="911238"/>
    <lineage>
        <taxon>Bacteria</taxon>
        <taxon>Bacillati</taxon>
        <taxon>Bacillota</taxon>
        <taxon>Bacilli</taxon>
        <taxon>Bacillales</taxon>
        <taxon>Staphylococcaceae</taxon>
        <taxon>Staphylococcus</taxon>
    </lineage>
</organism>
<dbReference type="SUPFAM" id="SSF51735">
    <property type="entry name" value="NAD(P)-binding Rossmann-fold domains"/>
    <property type="match status" value="1"/>
</dbReference>
<gene>
    <name evidence="4" type="ORF">SS7213T_06126</name>
</gene>
<dbReference type="AlphaFoldDB" id="G5JID9"/>
<dbReference type="GO" id="GO:0016491">
    <property type="term" value="F:oxidoreductase activity"/>
    <property type="evidence" value="ECO:0007669"/>
    <property type="project" value="UniProtKB-KW"/>
</dbReference>
<dbReference type="Pfam" id="PF00106">
    <property type="entry name" value="adh_short"/>
    <property type="match status" value="1"/>
</dbReference>
<evidence type="ECO:0000313" key="5">
    <source>
        <dbReference type="Proteomes" id="UP000005413"/>
    </source>
</evidence>
<dbReference type="PATRIC" id="fig|911238.3.peg.1032"/>
<reference evidence="4 5" key="1">
    <citation type="journal article" date="2012" name="BMC Genomics">
        <title>Comparative genomic analysis of the genus Staphylococcus including Staphylococcus aureus and its newly described sister species Staphylococcus simiae.</title>
        <authorList>
            <person name="Suzuki H."/>
            <person name="Lefebure T."/>
            <person name="Pavinski Bitar P."/>
            <person name="Stanhope M.J."/>
        </authorList>
    </citation>
    <scope>NUCLEOTIDE SEQUENCE [LARGE SCALE GENOMIC DNA]</scope>
    <source>
        <strain evidence="4 5">CCM 7213</strain>
    </source>
</reference>
<keyword evidence="5" id="KW-1185">Reference proteome</keyword>
<keyword evidence="2" id="KW-0521">NADP</keyword>
<comment type="similarity">
    <text evidence="1">Belongs to the short-chain dehydrogenases/reductases (SDR) family.</text>
</comment>
<dbReference type="Gene3D" id="3.40.50.720">
    <property type="entry name" value="NAD(P)-binding Rossmann-like Domain"/>
    <property type="match status" value="1"/>
</dbReference>
<evidence type="ECO:0000256" key="1">
    <source>
        <dbReference type="ARBA" id="ARBA00006484"/>
    </source>
</evidence>
<dbReference type="PRINTS" id="PR00081">
    <property type="entry name" value="GDHRDH"/>
</dbReference>
<protein>
    <submittedName>
        <fullName evidence="4">Carbonyl reductase</fullName>
    </submittedName>
</protein>
<accession>G5JID9</accession>
<sequence>MVQKVLITGGNKGIGFESARKLGNLGWHILLGARNEQRGKAAVEKLEREDITAEWIHIDLNDLDTIHTAAQHITEHHSDINVLINNAGIPGKMDATPLEVTADELKSVIDVNIIGNFEMIKTFTPILAVNKGTILNLTIPSKSSRFFHPFSYTASKSSLNAMIRMFGQYYKKKHIPINIFGLMPGGITTDLNNHMKGFYMRTVDQGAQTVVNVLTDKRNYNGKVIFRFTPFSLFNKK</sequence>
<evidence type="ECO:0000256" key="2">
    <source>
        <dbReference type="ARBA" id="ARBA00022857"/>
    </source>
</evidence>
<dbReference type="InterPro" id="IPR036291">
    <property type="entry name" value="NAD(P)-bd_dom_sf"/>
</dbReference>
<dbReference type="Proteomes" id="UP000005413">
    <property type="component" value="Unassembled WGS sequence"/>
</dbReference>
<comment type="caution">
    <text evidence="4">The sequence shown here is derived from an EMBL/GenBank/DDBJ whole genome shotgun (WGS) entry which is preliminary data.</text>
</comment>
<keyword evidence="3" id="KW-0560">Oxidoreductase</keyword>
<dbReference type="EMBL" id="AEUN01000401">
    <property type="protein sequence ID" value="EHJ08030.1"/>
    <property type="molecule type" value="Genomic_DNA"/>
</dbReference>
<name>G5JID9_9STAP</name>
<dbReference type="PANTHER" id="PTHR43963:SF6">
    <property type="entry name" value="CHAIN DEHYDROGENASE FAMILY PROTEIN, PUTATIVE (AFU_ORTHOLOGUE AFUA_3G15350)-RELATED"/>
    <property type="match status" value="1"/>
</dbReference>
<dbReference type="PANTHER" id="PTHR43963">
    <property type="entry name" value="CARBONYL REDUCTASE 1-RELATED"/>
    <property type="match status" value="1"/>
</dbReference>